<dbReference type="InterPro" id="IPR028098">
    <property type="entry name" value="Glyco_trans_4-like_N"/>
</dbReference>
<dbReference type="Gene3D" id="3.40.50.2000">
    <property type="entry name" value="Glycogen Phosphorylase B"/>
    <property type="match status" value="2"/>
</dbReference>
<dbReference type="PANTHER" id="PTHR46401">
    <property type="entry name" value="GLYCOSYLTRANSFERASE WBBK-RELATED"/>
    <property type="match status" value="1"/>
</dbReference>
<dbReference type="RefSeq" id="WP_274143119.1">
    <property type="nucleotide sequence ID" value="NZ_JAJUBB010000010.1"/>
</dbReference>
<comment type="caution">
    <text evidence="4">The sequence shown here is derived from an EMBL/GenBank/DDBJ whole genome shotgun (WGS) entry which is preliminary data.</text>
</comment>
<gene>
    <name evidence="4" type="ORF">LRP49_15025</name>
</gene>
<dbReference type="PANTHER" id="PTHR46401:SF2">
    <property type="entry name" value="GLYCOSYLTRANSFERASE WBBK-RELATED"/>
    <property type="match status" value="1"/>
</dbReference>
<organism evidence="4 5">
    <name type="scientific">Enterovibrio qingdaonensis</name>
    <dbReference type="NCBI Taxonomy" id="2899818"/>
    <lineage>
        <taxon>Bacteria</taxon>
        <taxon>Pseudomonadati</taxon>
        <taxon>Pseudomonadota</taxon>
        <taxon>Gammaproteobacteria</taxon>
        <taxon>Vibrionales</taxon>
        <taxon>Vibrionaceae</taxon>
        <taxon>Enterovibrio</taxon>
    </lineage>
</organism>
<name>A0ABT5QNB3_9GAMM</name>
<keyword evidence="1" id="KW-0808">Transferase</keyword>
<dbReference type="Pfam" id="PF13439">
    <property type="entry name" value="Glyco_transf_4"/>
    <property type="match status" value="1"/>
</dbReference>
<dbReference type="InterPro" id="IPR001296">
    <property type="entry name" value="Glyco_trans_1"/>
</dbReference>
<evidence type="ECO:0000256" key="1">
    <source>
        <dbReference type="ARBA" id="ARBA00022679"/>
    </source>
</evidence>
<dbReference type="Proteomes" id="UP001149821">
    <property type="component" value="Unassembled WGS sequence"/>
</dbReference>
<evidence type="ECO:0000259" key="2">
    <source>
        <dbReference type="Pfam" id="PF00534"/>
    </source>
</evidence>
<evidence type="ECO:0000259" key="3">
    <source>
        <dbReference type="Pfam" id="PF13439"/>
    </source>
</evidence>
<reference evidence="4" key="1">
    <citation type="submission" date="2021-12" db="EMBL/GenBank/DDBJ databases">
        <title>Enterovibrio ZSDZ35 sp. nov. and Enterovibrio ZSDZ42 sp. nov., isolated from coastal seawater in Qingdao.</title>
        <authorList>
            <person name="Zhang P."/>
        </authorList>
    </citation>
    <scope>NUCLEOTIDE SEQUENCE</scope>
    <source>
        <strain evidence="4">ZSDZ35</strain>
    </source>
</reference>
<accession>A0ABT5QNB3</accession>
<dbReference type="Pfam" id="PF00534">
    <property type="entry name" value="Glycos_transf_1"/>
    <property type="match status" value="1"/>
</dbReference>
<dbReference type="SUPFAM" id="SSF53756">
    <property type="entry name" value="UDP-Glycosyltransferase/glycogen phosphorylase"/>
    <property type="match status" value="1"/>
</dbReference>
<protein>
    <submittedName>
        <fullName evidence="4">Glycosyltransferase</fullName>
    </submittedName>
</protein>
<dbReference type="EMBL" id="JAJUBB010000010">
    <property type="protein sequence ID" value="MDD1782483.1"/>
    <property type="molecule type" value="Genomic_DNA"/>
</dbReference>
<evidence type="ECO:0000313" key="5">
    <source>
        <dbReference type="Proteomes" id="UP001149821"/>
    </source>
</evidence>
<keyword evidence="5" id="KW-1185">Reference proteome</keyword>
<evidence type="ECO:0000313" key="4">
    <source>
        <dbReference type="EMBL" id="MDD1782483.1"/>
    </source>
</evidence>
<feature type="domain" description="Glycosyl transferase family 1" evidence="2">
    <location>
        <begin position="156"/>
        <end position="294"/>
    </location>
</feature>
<sequence>MKVLFITYPMAFHTPGGGEIQLLAYKKALENKGVRVDLFNPWKPNFLDYDLVHYFSCVGGSVHICNFIRNLEIPLVITSSLWVTEETKHLYPVDEIRHQLSLADAIVANSDMEGDELARVFGLQREVFHTVYNGVEDDFFKNVDECYFRDEFKIYEEFVLNVGNIEPRKNQLNLVQAMKNYPDKKLVLIGHIRDAEYFEKIKNVATEGQLVYLGPLKHDSILLRSAYSGASVFCLPSTLETPGLAALEAMASGCKCIVTSEGSTKEYFGDHALYCQHDDIESISACIGRISEKNNVNYQSVSAVKSWAVATNALIEIYEKVKKSN</sequence>
<proteinExistence type="predicted"/>
<feature type="domain" description="Glycosyltransferase subfamily 4-like N-terminal" evidence="3">
    <location>
        <begin position="48"/>
        <end position="138"/>
    </location>
</feature>